<reference evidence="2" key="1">
    <citation type="submission" date="2019-03" db="EMBL/GenBank/DDBJ databases">
        <title>WGS assembly of Setaria viridis.</title>
        <authorList>
            <person name="Huang P."/>
            <person name="Jenkins J."/>
            <person name="Grimwood J."/>
            <person name="Barry K."/>
            <person name="Healey A."/>
            <person name="Mamidi S."/>
            <person name="Sreedasyam A."/>
            <person name="Shu S."/>
            <person name="Feldman M."/>
            <person name="Wu J."/>
            <person name="Yu Y."/>
            <person name="Chen C."/>
            <person name="Johnson J."/>
            <person name="Rokhsar D."/>
            <person name="Baxter I."/>
            <person name="Schmutz J."/>
            <person name="Brutnell T."/>
            <person name="Kellogg E."/>
        </authorList>
    </citation>
    <scope>NUCLEOTIDE SEQUENCE [LARGE SCALE GENOMIC DNA]</scope>
</reference>
<organism evidence="2 3">
    <name type="scientific">Setaria viridis</name>
    <name type="common">Green bristlegrass</name>
    <name type="synonym">Setaria italica subsp. viridis</name>
    <dbReference type="NCBI Taxonomy" id="4556"/>
    <lineage>
        <taxon>Eukaryota</taxon>
        <taxon>Viridiplantae</taxon>
        <taxon>Streptophyta</taxon>
        <taxon>Embryophyta</taxon>
        <taxon>Tracheophyta</taxon>
        <taxon>Spermatophyta</taxon>
        <taxon>Magnoliopsida</taxon>
        <taxon>Liliopsida</taxon>
        <taxon>Poales</taxon>
        <taxon>Poaceae</taxon>
        <taxon>PACMAD clade</taxon>
        <taxon>Panicoideae</taxon>
        <taxon>Panicodae</taxon>
        <taxon>Paniceae</taxon>
        <taxon>Cenchrinae</taxon>
        <taxon>Setaria</taxon>
    </lineage>
</organism>
<proteinExistence type="predicted"/>
<dbReference type="Proteomes" id="UP000298652">
    <property type="component" value="Chromosome 9"/>
</dbReference>
<name>A0A4U6SQQ6_SETVI</name>
<feature type="compositionally biased region" description="Basic residues" evidence="1">
    <location>
        <begin position="128"/>
        <end position="140"/>
    </location>
</feature>
<feature type="compositionally biased region" description="Polar residues" evidence="1">
    <location>
        <begin position="114"/>
        <end position="126"/>
    </location>
</feature>
<protein>
    <submittedName>
        <fullName evidence="2">Uncharacterized protein</fullName>
    </submittedName>
</protein>
<sequence length="140" mass="14515">MTASIRLRRCNRSASPLSCSGDESRATAGASFPSAVESPAEAFRMSPCAGAWRPTSGASPRGSPSVRSPPASVLASPPATGMPTPLLKPEVIWPDGPVTAASSRPHLGSPALSAPTTPRASPSGRAQGQRRRVHVRLQRR</sequence>
<dbReference type="AlphaFoldDB" id="A0A4U6SQQ6"/>
<dbReference type="EMBL" id="CM016560">
    <property type="protein sequence ID" value="TKV90501.1"/>
    <property type="molecule type" value="Genomic_DNA"/>
</dbReference>
<accession>A0A4U6SQQ6</accession>
<dbReference type="Gramene" id="TKV90501">
    <property type="protein sequence ID" value="TKV90501"/>
    <property type="gene ID" value="SEVIR_9G033350v2"/>
</dbReference>
<feature type="region of interest" description="Disordered" evidence="1">
    <location>
        <begin position="1"/>
        <end position="140"/>
    </location>
</feature>
<feature type="compositionally biased region" description="Low complexity" evidence="1">
    <location>
        <begin position="56"/>
        <end position="79"/>
    </location>
</feature>
<feature type="compositionally biased region" description="Basic residues" evidence="1">
    <location>
        <begin position="1"/>
        <end position="11"/>
    </location>
</feature>
<evidence type="ECO:0000313" key="2">
    <source>
        <dbReference type="EMBL" id="TKV90501.1"/>
    </source>
</evidence>
<evidence type="ECO:0000256" key="1">
    <source>
        <dbReference type="SAM" id="MobiDB-lite"/>
    </source>
</evidence>
<gene>
    <name evidence="2" type="ORF">SEVIR_9G033350v2</name>
</gene>
<evidence type="ECO:0000313" key="3">
    <source>
        <dbReference type="Proteomes" id="UP000298652"/>
    </source>
</evidence>
<keyword evidence="3" id="KW-1185">Reference proteome</keyword>